<dbReference type="EMBL" id="JBHSAF010000003">
    <property type="protein sequence ID" value="MFC3912855.1"/>
    <property type="molecule type" value="Genomic_DNA"/>
</dbReference>
<keyword evidence="2" id="KW-1185">Reference proteome</keyword>
<evidence type="ECO:0000313" key="1">
    <source>
        <dbReference type="EMBL" id="MFC3912855.1"/>
    </source>
</evidence>
<accession>A0ABV8CL02</accession>
<gene>
    <name evidence="1" type="ORF">ACFOSS_05165</name>
</gene>
<name>A0ABV8CL02_9GAMM</name>
<evidence type="ECO:0000313" key="2">
    <source>
        <dbReference type="Proteomes" id="UP001595692"/>
    </source>
</evidence>
<proteinExistence type="predicted"/>
<protein>
    <submittedName>
        <fullName evidence="1">Uncharacterized protein</fullName>
    </submittedName>
</protein>
<sequence length="467" mass="49967">MAEFADAFWRASRDQAASQGANLSREFVNQVQTSLDEAIAALQREAERRANVDVNYVKGNLAEVWHAETLKVAASAKGRTDIWANAVGNNKTGQDVQYGDATTARNAELKYYKTGEETARQLGNPAYNDSQKVVPADQLQEVIAEAQRQAARNRDTRPDIAAANQNTAQTVSDRLEVDGVTSTPLTEGDARALATDLQRDGELDAEAYGLTTEAFIAWSDLLRESGTAALHAAAFSAALSCAPQLYRLLLQAQRSGELDYHAWSTAARQLVGQSANAGLRGGLAAIITGGCRSGLLGPALKRLPPAAIGMATALALNSLQHGWQYARGEISGRELAFNSSRDTLTLLMGTGGAMLGQLLIPIPLLGATLGNLLGSTLGALSIQAAQHKALALCVEQDWTFWGLVEQNYVVPEAVLARAGFDLFAPQQLAAARFQAPPFVAPAFNEPRLELQFLRRGVVAFHTVGYLP</sequence>
<comment type="caution">
    <text evidence="1">The sequence shown here is derived from an EMBL/GenBank/DDBJ whole genome shotgun (WGS) entry which is preliminary data.</text>
</comment>
<reference evidence="2" key="1">
    <citation type="journal article" date="2019" name="Int. J. Syst. Evol. Microbiol.">
        <title>The Global Catalogue of Microorganisms (GCM) 10K type strain sequencing project: providing services to taxonomists for standard genome sequencing and annotation.</title>
        <authorList>
            <consortium name="The Broad Institute Genomics Platform"/>
            <consortium name="The Broad Institute Genome Sequencing Center for Infectious Disease"/>
            <person name="Wu L."/>
            <person name="Ma J."/>
        </authorList>
    </citation>
    <scope>NUCLEOTIDE SEQUENCE [LARGE SCALE GENOMIC DNA]</scope>
    <source>
        <strain evidence="2">CCUG 54939</strain>
    </source>
</reference>
<dbReference type="Proteomes" id="UP001595692">
    <property type="component" value="Unassembled WGS sequence"/>
</dbReference>
<organism evidence="1 2">
    <name type="scientific">Pseudaeromonas sharmana</name>
    <dbReference type="NCBI Taxonomy" id="328412"/>
    <lineage>
        <taxon>Bacteria</taxon>
        <taxon>Pseudomonadati</taxon>
        <taxon>Pseudomonadota</taxon>
        <taxon>Gammaproteobacteria</taxon>
        <taxon>Aeromonadales</taxon>
        <taxon>Aeromonadaceae</taxon>
        <taxon>Pseudaeromonas</taxon>
    </lineage>
</organism>
<dbReference type="RefSeq" id="WP_377151055.1">
    <property type="nucleotide sequence ID" value="NZ_JBHSAF010000003.1"/>
</dbReference>